<name>A0ABW9MBZ7_9FIRM</name>
<reference evidence="4 5" key="1">
    <citation type="journal article" date="2025" name="Anaerobe">
        <title>Description of Anaerococcus kampingiae sp. nov., Anaerococcus groningensis sp. nov., Anaerococcus martiniensis sp. nov., and Anaerococcus cruorum sp. nov., isolated from human clinical specimens.</title>
        <authorList>
            <person name="Boiten K.E."/>
            <person name="Meijer J."/>
            <person name="van Wezel E.M."/>
            <person name="Veloo A.C.M."/>
        </authorList>
    </citation>
    <scope>NUCLEOTIDE SEQUENCE [LARGE SCALE GENOMIC DNA]</scope>
    <source>
        <strain evidence="4 5">ENR0874</strain>
    </source>
</reference>
<feature type="chain" id="PRO_5047189394" description="Lipoprotein" evidence="3">
    <location>
        <begin position="23"/>
        <end position="153"/>
    </location>
</feature>
<feature type="coiled-coil region" evidence="1">
    <location>
        <begin position="125"/>
        <end position="152"/>
    </location>
</feature>
<feature type="signal peptide" evidence="3">
    <location>
        <begin position="1"/>
        <end position="22"/>
    </location>
</feature>
<feature type="region of interest" description="Disordered" evidence="2">
    <location>
        <begin position="24"/>
        <end position="101"/>
    </location>
</feature>
<feature type="compositionally biased region" description="Acidic residues" evidence="2">
    <location>
        <begin position="72"/>
        <end position="81"/>
    </location>
</feature>
<evidence type="ECO:0000313" key="5">
    <source>
        <dbReference type="Proteomes" id="UP001637994"/>
    </source>
</evidence>
<gene>
    <name evidence="4" type="ORF">ACCQ42_03385</name>
</gene>
<organism evidence="4 5">
    <name type="scientific">Anaerococcus kampingae</name>
    <dbReference type="NCBI Taxonomy" id="3115614"/>
    <lineage>
        <taxon>Bacteria</taxon>
        <taxon>Bacillati</taxon>
        <taxon>Bacillota</taxon>
        <taxon>Tissierellia</taxon>
        <taxon>Tissierellales</taxon>
        <taxon>Peptoniphilaceae</taxon>
        <taxon>Anaerococcus</taxon>
    </lineage>
</organism>
<comment type="caution">
    <text evidence="4">The sequence shown here is derived from an EMBL/GenBank/DDBJ whole genome shotgun (WGS) entry which is preliminary data.</text>
</comment>
<evidence type="ECO:0000256" key="1">
    <source>
        <dbReference type="SAM" id="Coils"/>
    </source>
</evidence>
<feature type="compositionally biased region" description="Basic and acidic residues" evidence="2">
    <location>
        <begin position="27"/>
        <end position="71"/>
    </location>
</feature>
<keyword evidence="5" id="KW-1185">Reference proteome</keyword>
<dbReference type="Proteomes" id="UP001637994">
    <property type="component" value="Unassembled WGS sequence"/>
</dbReference>
<evidence type="ECO:0000256" key="2">
    <source>
        <dbReference type="SAM" id="MobiDB-lite"/>
    </source>
</evidence>
<evidence type="ECO:0000313" key="4">
    <source>
        <dbReference type="EMBL" id="MFO3666809.1"/>
    </source>
</evidence>
<evidence type="ECO:0000256" key="3">
    <source>
        <dbReference type="SAM" id="SignalP"/>
    </source>
</evidence>
<dbReference type="PROSITE" id="PS51257">
    <property type="entry name" value="PROKAR_LIPOPROTEIN"/>
    <property type="match status" value="1"/>
</dbReference>
<dbReference type="EMBL" id="JBGMEF010000016">
    <property type="protein sequence ID" value="MFO3666809.1"/>
    <property type="molecule type" value="Genomic_DNA"/>
</dbReference>
<protein>
    <recommendedName>
        <fullName evidence="6">Lipoprotein</fullName>
    </recommendedName>
</protein>
<accession>A0ABW9MBZ7</accession>
<evidence type="ECO:0008006" key="6">
    <source>
        <dbReference type="Google" id="ProtNLM"/>
    </source>
</evidence>
<proteinExistence type="predicted"/>
<keyword evidence="3" id="KW-0732">Signal</keyword>
<keyword evidence="1" id="KW-0175">Coiled coil</keyword>
<dbReference type="RefSeq" id="WP_311532077.1">
    <property type="nucleotide sequence ID" value="NZ_JBGMEF010000016.1"/>
</dbReference>
<sequence>MKLTNKKIIAILLAAATLTACDGLNGSKKEAENTEKPAVEESQENKEAETKEETDADKADSEEKDAEKKEGEEDSENADQADADKEEAVTDAGQSTKEKLEDAVFNNRVQARAAEILLEQTPETITNIKDKLETLVEESNALIEKAEKALESL</sequence>